<dbReference type="GO" id="GO:0016787">
    <property type="term" value="F:hydrolase activity"/>
    <property type="evidence" value="ECO:0007669"/>
    <property type="project" value="UniProtKB-KW"/>
</dbReference>
<organism evidence="1 2">
    <name type="scientific">Halohasta litorea</name>
    <dbReference type="NCBI Taxonomy" id="869891"/>
    <lineage>
        <taxon>Archaea</taxon>
        <taxon>Methanobacteriati</taxon>
        <taxon>Methanobacteriota</taxon>
        <taxon>Stenosarchaea group</taxon>
        <taxon>Halobacteria</taxon>
        <taxon>Halobacteriales</taxon>
        <taxon>Haloferacaceae</taxon>
        <taxon>Halohasta</taxon>
    </lineage>
</organism>
<dbReference type="InterPro" id="IPR007325">
    <property type="entry name" value="KFase/CYL"/>
</dbReference>
<proteinExistence type="predicted"/>
<dbReference type="PANTHER" id="PTHR31118">
    <property type="entry name" value="CYCLASE-LIKE PROTEIN 2"/>
    <property type="match status" value="1"/>
</dbReference>
<dbReference type="InterPro" id="IPR037175">
    <property type="entry name" value="KFase_sf"/>
</dbReference>
<dbReference type="Proteomes" id="UP001597052">
    <property type="component" value="Unassembled WGS sequence"/>
</dbReference>
<keyword evidence="1" id="KW-0378">Hydrolase</keyword>
<accession>A0ABD6D863</accession>
<dbReference type="RefSeq" id="WP_256395180.1">
    <property type="nucleotide sequence ID" value="NZ_JANHDJ010000002.1"/>
</dbReference>
<dbReference type="AlphaFoldDB" id="A0ABD6D863"/>
<reference evidence="1 2" key="1">
    <citation type="journal article" date="2019" name="Int. J. Syst. Evol. Microbiol.">
        <title>The Global Catalogue of Microorganisms (GCM) 10K type strain sequencing project: providing services to taxonomists for standard genome sequencing and annotation.</title>
        <authorList>
            <consortium name="The Broad Institute Genomics Platform"/>
            <consortium name="The Broad Institute Genome Sequencing Center for Infectious Disease"/>
            <person name="Wu L."/>
            <person name="Ma J."/>
        </authorList>
    </citation>
    <scope>NUCLEOTIDE SEQUENCE [LARGE SCALE GENOMIC DNA]</scope>
    <source>
        <strain evidence="1 2">CGMCC 1.10593</strain>
    </source>
</reference>
<sequence>MTSYDLSHPIESEMCVYPGTPPVRVEPTATVEADGFRTTSIELDSHAGTHLDAPAHMLADGTTVDELPIETFRFTARRVDCRPLDSRAEIGVETITAPLDSDLDDAVDLLVMQTGWDDHWGTDRYFDHPYLTREAADWLADRGLHLGIDALNVDPTPTDNALPDEPTGYPVHHALFRSDRLLVENLRGLHRLPPRFELHAYPLAVRGGDAAPVRAVAVVDA</sequence>
<gene>
    <name evidence="1" type="ORF">ACFSBW_11275</name>
</gene>
<keyword evidence="2" id="KW-1185">Reference proteome</keyword>
<dbReference type="SUPFAM" id="SSF102198">
    <property type="entry name" value="Putative cyclase"/>
    <property type="match status" value="1"/>
</dbReference>
<dbReference type="PANTHER" id="PTHR31118:SF32">
    <property type="entry name" value="KYNURENINE FORMAMIDASE"/>
    <property type="match status" value="1"/>
</dbReference>
<comment type="caution">
    <text evidence="1">The sequence shown here is derived from an EMBL/GenBank/DDBJ whole genome shotgun (WGS) entry which is preliminary data.</text>
</comment>
<evidence type="ECO:0000313" key="2">
    <source>
        <dbReference type="Proteomes" id="UP001597052"/>
    </source>
</evidence>
<dbReference type="EC" id="3.5.-.-" evidence="1"/>
<dbReference type="Pfam" id="PF04199">
    <property type="entry name" value="Cyclase"/>
    <property type="match status" value="1"/>
</dbReference>
<dbReference type="Gene3D" id="3.50.30.50">
    <property type="entry name" value="Putative cyclase"/>
    <property type="match status" value="1"/>
</dbReference>
<name>A0ABD6D863_9EURY</name>
<evidence type="ECO:0000313" key="1">
    <source>
        <dbReference type="EMBL" id="MFD1642454.1"/>
    </source>
</evidence>
<dbReference type="EMBL" id="JBHUDM010000002">
    <property type="protein sequence ID" value="MFD1642454.1"/>
    <property type="molecule type" value="Genomic_DNA"/>
</dbReference>
<protein>
    <submittedName>
        <fullName evidence="1">Cyclase family protein</fullName>
        <ecNumber evidence="1">3.5.-.-</ecNumber>
    </submittedName>
</protein>